<organism evidence="3 4">
    <name type="scientific">Stichopus japonicus</name>
    <name type="common">Sea cucumber</name>
    <dbReference type="NCBI Taxonomy" id="307972"/>
    <lineage>
        <taxon>Eukaryota</taxon>
        <taxon>Metazoa</taxon>
        <taxon>Echinodermata</taxon>
        <taxon>Eleutherozoa</taxon>
        <taxon>Echinozoa</taxon>
        <taxon>Holothuroidea</taxon>
        <taxon>Aspidochirotacea</taxon>
        <taxon>Aspidochirotida</taxon>
        <taxon>Stichopodidae</taxon>
        <taxon>Apostichopus</taxon>
    </lineage>
</organism>
<name>A0A2G8K059_STIJA</name>
<dbReference type="EMBL" id="MRZV01001025">
    <property type="protein sequence ID" value="PIK41373.1"/>
    <property type="molecule type" value="Genomic_DNA"/>
</dbReference>
<evidence type="ECO:0000259" key="2">
    <source>
        <dbReference type="SMART" id="SM00382"/>
    </source>
</evidence>
<dbReference type="PRINTS" id="PR00300">
    <property type="entry name" value="CLPPROTEASEA"/>
</dbReference>
<gene>
    <name evidence="3" type="ORF">BSL78_21783</name>
</gene>
<dbReference type="OrthoDB" id="19623at2759"/>
<dbReference type="InterPro" id="IPR027417">
    <property type="entry name" value="P-loop_NTPase"/>
</dbReference>
<accession>A0A2G8K059</accession>
<dbReference type="STRING" id="307972.A0A2G8K059"/>
<protein>
    <submittedName>
        <fullName evidence="3">Putative torsin-1B-like isoform X1</fullName>
    </submittedName>
</protein>
<reference evidence="3 4" key="1">
    <citation type="journal article" date="2017" name="PLoS Biol.">
        <title>The sea cucumber genome provides insights into morphological evolution and visceral regeneration.</title>
        <authorList>
            <person name="Zhang X."/>
            <person name="Sun L."/>
            <person name="Yuan J."/>
            <person name="Sun Y."/>
            <person name="Gao Y."/>
            <person name="Zhang L."/>
            <person name="Li S."/>
            <person name="Dai H."/>
            <person name="Hamel J.F."/>
            <person name="Liu C."/>
            <person name="Yu Y."/>
            <person name="Liu S."/>
            <person name="Lin W."/>
            <person name="Guo K."/>
            <person name="Jin S."/>
            <person name="Xu P."/>
            <person name="Storey K.B."/>
            <person name="Huan P."/>
            <person name="Zhang T."/>
            <person name="Zhou Y."/>
            <person name="Zhang J."/>
            <person name="Lin C."/>
            <person name="Li X."/>
            <person name="Xing L."/>
            <person name="Huo D."/>
            <person name="Sun M."/>
            <person name="Wang L."/>
            <person name="Mercier A."/>
            <person name="Li F."/>
            <person name="Yang H."/>
            <person name="Xiang J."/>
        </authorList>
    </citation>
    <scope>NUCLEOTIDE SEQUENCE [LARGE SCALE GENOMIC DNA]</scope>
    <source>
        <strain evidence="3">Shaxun</strain>
        <tissue evidence="3">Muscle</tissue>
    </source>
</reference>
<evidence type="ECO:0000256" key="1">
    <source>
        <dbReference type="ARBA" id="ARBA00006235"/>
    </source>
</evidence>
<feature type="domain" description="AAA+ ATPase" evidence="2">
    <location>
        <begin position="88"/>
        <end position="231"/>
    </location>
</feature>
<proteinExistence type="inferred from homology"/>
<dbReference type="SMART" id="SM00382">
    <property type="entry name" value="AAA"/>
    <property type="match status" value="1"/>
</dbReference>
<evidence type="ECO:0000313" key="3">
    <source>
        <dbReference type="EMBL" id="PIK41373.1"/>
    </source>
</evidence>
<dbReference type="CDD" id="cd00009">
    <property type="entry name" value="AAA"/>
    <property type="match status" value="1"/>
</dbReference>
<dbReference type="GO" id="GO:0016887">
    <property type="term" value="F:ATP hydrolysis activity"/>
    <property type="evidence" value="ECO:0007669"/>
    <property type="project" value="InterPro"/>
</dbReference>
<sequence length="327" mass="38516">MDIPGKNVPWIHILLLYFHIITASGKYHWYSSLHKPWCYKWECCNEKWVPRNYNELLSKLNSELFGQHLVHNVVFSAIKGHIDYQSAKPLVLSFHGTTGTGKNHVSQLIAKSWFRKGMESKFVHVYSGTKDFPYRSDQDIKRYKNRLQTEIKRETKNCKYSIFIFDEIDSFPAGLLNSIRSYLEHYPMVDGVDYRNTIFILLSNTGGNTLKDITFDFYRRGRDRKDIKLGETEKEMVVEVFNDKDTGFSRSRLIDTHLISHYIPFLPLERDHVRWCIRNEMIRRSLNPTQVDVIDEVLDELQFHGVDQMFSVKGLQKRCRKVVVCGH</sequence>
<dbReference type="Pfam" id="PF06309">
    <property type="entry name" value="Torsin"/>
    <property type="match status" value="1"/>
</dbReference>
<dbReference type="InterPro" id="IPR001270">
    <property type="entry name" value="ClpA/B"/>
</dbReference>
<evidence type="ECO:0000313" key="4">
    <source>
        <dbReference type="Proteomes" id="UP000230750"/>
    </source>
</evidence>
<dbReference type="PANTHER" id="PTHR10760:SF2">
    <property type="entry name" value="LD13476P-RELATED"/>
    <property type="match status" value="1"/>
</dbReference>
<dbReference type="GO" id="GO:0012505">
    <property type="term" value="C:endomembrane system"/>
    <property type="evidence" value="ECO:0007669"/>
    <property type="project" value="UniProtKB-ARBA"/>
</dbReference>
<dbReference type="GO" id="GO:0005737">
    <property type="term" value="C:cytoplasm"/>
    <property type="evidence" value="ECO:0007669"/>
    <property type="project" value="UniProtKB-ARBA"/>
</dbReference>
<dbReference type="InterPro" id="IPR003593">
    <property type="entry name" value="AAA+_ATPase"/>
</dbReference>
<comment type="caution">
    <text evidence="3">The sequence shown here is derived from an EMBL/GenBank/DDBJ whole genome shotgun (WGS) entry which is preliminary data.</text>
</comment>
<dbReference type="InterPro" id="IPR010448">
    <property type="entry name" value="Torsin"/>
</dbReference>
<dbReference type="Proteomes" id="UP000230750">
    <property type="component" value="Unassembled WGS sequence"/>
</dbReference>
<keyword evidence="4" id="KW-1185">Reference proteome</keyword>
<dbReference type="SUPFAM" id="SSF52540">
    <property type="entry name" value="P-loop containing nucleoside triphosphate hydrolases"/>
    <property type="match status" value="1"/>
</dbReference>
<dbReference type="GO" id="GO:0005524">
    <property type="term" value="F:ATP binding"/>
    <property type="evidence" value="ECO:0007669"/>
    <property type="project" value="InterPro"/>
</dbReference>
<dbReference type="AlphaFoldDB" id="A0A2G8K059"/>
<dbReference type="Gene3D" id="3.40.50.300">
    <property type="entry name" value="P-loop containing nucleotide triphosphate hydrolases"/>
    <property type="match status" value="1"/>
</dbReference>
<dbReference type="PANTHER" id="PTHR10760">
    <property type="entry name" value="TORSIN"/>
    <property type="match status" value="1"/>
</dbReference>
<comment type="similarity">
    <text evidence="1">Belongs to the ClpA/ClpB family. Torsin subfamily.</text>
</comment>